<dbReference type="InterPro" id="IPR003594">
    <property type="entry name" value="HATPase_dom"/>
</dbReference>
<feature type="transmembrane region" description="Helical" evidence="4">
    <location>
        <begin position="9"/>
        <end position="30"/>
    </location>
</feature>
<keyword evidence="4" id="KW-0812">Transmembrane</keyword>
<feature type="transmembrane region" description="Helical" evidence="4">
    <location>
        <begin position="119"/>
        <end position="145"/>
    </location>
</feature>
<feature type="transmembrane region" description="Helical" evidence="4">
    <location>
        <begin position="322"/>
        <end position="338"/>
    </location>
</feature>
<dbReference type="SUPFAM" id="SSF55874">
    <property type="entry name" value="ATPase domain of HSP90 chaperone/DNA topoisomerase II/histidine kinase"/>
    <property type="match status" value="1"/>
</dbReference>
<dbReference type="EMBL" id="BAAALS010000005">
    <property type="protein sequence ID" value="GAA1745356.1"/>
    <property type="molecule type" value="Genomic_DNA"/>
</dbReference>
<dbReference type="Gene3D" id="3.30.565.10">
    <property type="entry name" value="Histidine kinase-like ATPase, C-terminal domain"/>
    <property type="match status" value="1"/>
</dbReference>
<keyword evidence="3" id="KW-0902">Two-component regulatory system</keyword>
<keyword evidence="7" id="KW-1185">Reference proteome</keyword>
<dbReference type="Pfam" id="PF07730">
    <property type="entry name" value="HisKA_3"/>
    <property type="match status" value="1"/>
</dbReference>
<dbReference type="Proteomes" id="UP001500655">
    <property type="component" value="Unassembled WGS sequence"/>
</dbReference>
<feature type="transmembrane region" description="Helical" evidence="4">
    <location>
        <begin position="195"/>
        <end position="216"/>
    </location>
</feature>
<evidence type="ECO:0000313" key="6">
    <source>
        <dbReference type="EMBL" id="GAA1745356.1"/>
    </source>
</evidence>
<keyword evidence="4" id="KW-0472">Membrane</keyword>
<feature type="transmembrane region" description="Helical" evidence="4">
    <location>
        <begin position="285"/>
        <end position="310"/>
    </location>
</feature>
<dbReference type="InterPro" id="IPR005467">
    <property type="entry name" value="His_kinase_dom"/>
</dbReference>
<dbReference type="InterPro" id="IPR036890">
    <property type="entry name" value="HATPase_C_sf"/>
</dbReference>
<feature type="transmembrane region" description="Helical" evidence="4">
    <location>
        <begin position="228"/>
        <end position="248"/>
    </location>
</feature>
<keyword evidence="4" id="KW-1133">Transmembrane helix</keyword>
<organism evidence="6 7">
    <name type="scientific">Luedemannella helvata</name>
    <dbReference type="NCBI Taxonomy" id="349315"/>
    <lineage>
        <taxon>Bacteria</taxon>
        <taxon>Bacillati</taxon>
        <taxon>Actinomycetota</taxon>
        <taxon>Actinomycetes</taxon>
        <taxon>Micromonosporales</taxon>
        <taxon>Micromonosporaceae</taxon>
        <taxon>Luedemannella</taxon>
    </lineage>
</organism>
<dbReference type="PANTHER" id="PTHR24421">
    <property type="entry name" value="NITRATE/NITRITE SENSOR PROTEIN NARX-RELATED"/>
    <property type="match status" value="1"/>
</dbReference>
<evidence type="ECO:0000256" key="3">
    <source>
        <dbReference type="ARBA" id="ARBA00023012"/>
    </source>
</evidence>
<keyword evidence="2" id="KW-0418">Kinase</keyword>
<protein>
    <recommendedName>
        <fullName evidence="5">Histidine kinase domain-containing protein</fullName>
    </recommendedName>
</protein>
<dbReference type="Pfam" id="PF02518">
    <property type="entry name" value="HATPase_c"/>
    <property type="match status" value="1"/>
</dbReference>
<dbReference type="InterPro" id="IPR011712">
    <property type="entry name" value="Sig_transdc_His_kin_sub3_dim/P"/>
</dbReference>
<reference evidence="7" key="1">
    <citation type="journal article" date="2019" name="Int. J. Syst. Evol. Microbiol.">
        <title>The Global Catalogue of Microorganisms (GCM) 10K type strain sequencing project: providing services to taxonomists for standard genome sequencing and annotation.</title>
        <authorList>
            <consortium name="The Broad Institute Genomics Platform"/>
            <consortium name="The Broad Institute Genome Sequencing Center for Infectious Disease"/>
            <person name="Wu L."/>
            <person name="Ma J."/>
        </authorList>
    </citation>
    <scope>NUCLEOTIDE SEQUENCE [LARGE SCALE GENOMIC DNA]</scope>
    <source>
        <strain evidence="7">JCM 13249</strain>
    </source>
</reference>
<comment type="caution">
    <text evidence="6">The sequence shown here is derived from an EMBL/GenBank/DDBJ whole genome shotgun (WGS) entry which is preliminary data.</text>
</comment>
<feature type="transmembrane region" description="Helical" evidence="4">
    <location>
        <begin position="254"/>
        <end position="273"/>
    </location>
</feature>
<proteinExistence type="predicted"/>
<accession>A0ABP4W1U6</accession>
<feature type="domain" description="Histidine kinase" evidence="5">
    <location>
        <begin position="601"/>
        <end position="682"/>
    </location>
</feature>
<gene>
    <name evidence="6" type="ORF">GCM10009681_15360</name>
</gene>
<dbReference type="SMART" id="SM00387">
    <property type="entry name" value="HATPase_c"/>
    <property type="match status" value="1"/>
</dbReference>
<name>A0ABP4W1U6_9ACTN</name>
<dbReference type="InterPro" id="IPR050482">
    <property type="entry name" value="Sensor_HK_TwoCompSys"/>
</dbReference>
<evidence type="ECO:0000313" key="7">
    <source>
        <dbReference type="Proteomes" id="UP001500655"/>
    </source>
</evidence>
<dbReference type="CDD" id="cd16917">
    <property type="entry name" value="HATPase_UhpB-NarQ-NarX-like"/>
    <property type="match status" value="1"/>
</dbReference>
<evidence type="ECO:0000256" key="4">
    <source>
        <dbReference type="SAM" id="Phobius"/>
    </source>
</evidence>
<sequence>MLPRDRRRALGVTAVAGTLAVVVVFASMWWRQRPLDAYLSLFLLHNGPPAVVLLWMSRLVLLRRPGNGAGRVLLAIGLLSVAHSVAAALADARIVAAGFSGPEVFELPQYQMAWLPLDAAVPVWVQAWIWVPTVVLTATVLLLLFPDGQLPGPRWRWASGAALGGAALFMLGNAIDAWPGSTWTNVAYPPVIDVLLASGGLLIIGATVASVVALALRWRRAPAGQRYPYRMIGATAGTMALVMILLYPTPWWDAYIVASLISLYALLTVYSLAVARYRLHDLEPLLGRAAVAGILSVVAILIYVGIVIGAGTLVSRRFEDQLLALLAVAVVAVAVEPVRRRARRLVDRVLFRRHADRTEVVSQLAARTTGSPGAAAVLADAVELLVRSTGASRAEAWLGGSRVAATGPPPAGEPVLEAEIVHSEQRIGTLRLFAHASVDLTPDAAAVLGDVANVVGVAVHNDQLSAQLRERLEQLQAVSRRLVEAQDSARRSLERDLHDGVQTRLLSIRMRAGAAHALASGRGLGELADALGTVADEVDSAVTELRGLARGLYPPVLRSSGVASALTLHCQDLGTPVTVEADGVGRWEPAVETALYFTCLEAVQNAVRHAGARRVTVRLAASGDGLRFTVADDGVGFDPATRTGGTGLTNMDDRITALRGHMTIDSAPGRGTQVTGVVPAQPRSVDR</sequence>
<feature type="transmembrane region" description="Helical" evidence="4">
    <location>
        <begin position="157"/>
        <end position="175"/>
    </location>
</feature>
<evidence type="ECO:0000256" key="1">
    <source>
        <dbReference type="ARBA" id="ARBA00022679"/>
    </source>
</evidence>
<evidence type="ECO:0000259" key="5">
    <source>
        <dbReference type="PROSITE" id="PS50109"/>
    </source>
</evidence>
<evidence type="ECO:0000256" key="2">
    <source>
        <dbReference type="ARBA" id="ARBA00022777"/>
    </source>
</evidence>
<feature type="transmembrane region" description="Helical" evidence="4">
    <location>
        <begin position="73"/>
        <end position="99"/>
    </location>
</feature>
<feature type="transmembrane region" description="Helical" evidence="4">
    <location>
        <begin position="42"/>
        <end position="61"/>
    </location>
</feature>
<keyword evidence="1" id="KW-0808">Transferase</keyword>
<dbReference type="RefSeq" id="WP_344078366.1">
    <property type="nucleotide sequence ID" value="NZ_BAAALS010000005.1"/>
</dbReference>
<dbReference type="PROSITE" id="PS50109">
    <property type="entry name" value="HIS_KIN"/>
    <property type="match status" value="1"/>
</dbReference>
<dbReference type="Gene3D" id="1.20.5.1930">
    <property type="match status" value="1"/>
</dbReference>